<dbReference type="PROSITE" id="PS50181">
    <property type="entry name" value="FBOX"/>
    <property type="match status" value="1"/>
</dbReference>
<evidence type="ECO:0000313" key="3">
    <source>
        <dbReference type="Proteomes" id="UP001296104"/>
    </source>
</evidence>
<dbReference type="EMBL" id="CAVMBE010000037">
    <property type="protein sequence ID" value="CAK4030479.1"/>
    <property type="molecule type" value="Genomic_DNA"/>
</dbReference>
<name>A0AAI8Z0Y7_9PEZI</name>
<feature type="domain" description="F-box" evidence="1">
    <location>
        <begin position="43"/>
        <end position="89"/>
    </location>
</feature>
<proteinExistence type="predicted"/>
<comment type="caution">
    <text evidence="2">The sequence shown here is derived from an EMBL/GenBank/DDBJ whole genome shotgun (WGS) entry which is preliminary data.</text>
</comment>
<reference evidence="2" key="1">
    <citation type="submission" date="2023-11" db="EMBL/GenBank/DDBJ databases">
        <authorList>
            <person name="Alioto T."/>
            <person name="Alioto T."/>
            <person name="Gomez Garrido J."/>
        </authorList>
    </citation>
    <scope>NUCLEOTIDE SEQUENCE</scope>
</reference>
<dbReference type="Pfam" id="PF12937">
    <property type="entry name" value="F-box-like"/>
    <property type="match status" value="1"/>
</dbReference>
<gene>
    <name evidence="2" type="ORF">LECACI_7A005637</name>
</gene>
<evidence type="ECO:0000313" key="2">
    <source>
        <dbReference type="EMBL" id="CAK4030479.1"/>
    </source>
</evidence>
<dbReference type="SUPFAM" id="SSF81383">
    <property type="entry name" value="F-box domain"/>
    <property type="match status" value="1"/>
</dbReference>
<dbReference type="Proteomes" id="UP001296104">
    <property type="component" value="Unassembled WGS sequence"/>
</dbReference>
<keyword evidence="3" id="KW-1185">Reference proteome</keyword>
<dbReference type="SMART" id="SM00256">
    <property type="entry name" value="FBOX"/>
    <property type="match status" value="1"/>
</dbReference>
<sequence length="551" mass="61553">MSDITGLLASLSEAERTNAFRALAQHLNKSERISLSAMLSERDDFVAILPSELTANILSHLPPTSAWVLQVVCKRWQKVLSSDDNQRAALRQWATHHPADSASIPLPDESIEIRIQHYQAMRLGKPFSTYTVQDSTLVRPEHHGDRFQPPSPSLSQEGRTFALKGKRLAYIASSGSKVVVHDLVSDDIHSFRDEARHSIHGLTLTSSAIAFTTFTGKLYTKDLISHESQLRRVKLPSSSVHAFNGDGAFIVLILLANSDAFTMLIYDTTTGETWSHDLPLLFPRPSRRYSIVERAASTSPPESEDEYPFIWSMPHAILVDSETKSVDIFQQPQREIKSNMPIAVGHRRVNFSGEVVTSSLAVVEDSEGMRLLDRLGDLHPTGKNGEYVFRSKIVTLGPNDHFVFAFQSEEAALTIHPVLDSKGLGATTECVPYDWGLSYSSHAVWKDVELFAHYGGQIHFCTKHTEGCKHNKGCKSGTEFYRRRGSLDIRDATRASDVPIRQGHGFSIAVNDTFLVAMQQSDERQMMENHNIVVFCFNPALEWVGTRQQNA</sequence>
<dbReference type="Gene3D" id="1.20.1280.50">
    <property type="match status" value="1"/>
</dbReference>
<accession>A0AAI8Z0Y7</accession>
<organism evidence="2 3">
    <name type="scientific">Lecanosticta acicola</name>
    <dbReference type="NCBI Taxonomy" id="111012"/>
    <lineage>
        <taxon>Eukaryota</taxon>
        <taxon>Fungi</taxon>
        <taxon>Dikarya</taxon>
        <taxon>Ascomycota</taxon>
        <taxon>Pezizomycotina</taxon>
        <taxon>Dothideomycetes</taxon>
        <taxon>Dothideomycetidae</taxon>
        <taxon>Mycosphaerellales</taxon>
        <taxon>Mycosphaerellaceae</taxon>
        <taxon>Lecanosticta</taxon>
    </lineage>
</organism>
<protein>
    <submittedName>
        <fullName evidence="2">F-box domain</fullName>
    </submittedName>
</protein>
<dbReference type="InterPro" id="IPR001810">
    <property type="entry name" value="F-box_dom"/>
</dbReference>
<dbReference type="AlphaFoldDB" id="A0AAI8Z0Y7"/>
<evidence type="ECO:0000259" key="1">
    <source>
        <dbReference type="PROSITE" id="PS50181"/>
    </source>
</evidence>
<dbReference type="InterPro" id="IPR036047">
    <property type="entry name" value="F-box-like_dom_sf"/>
</dbReference>